<dbReference type="EMBL" id="JARBDR010000657">
    <property type="protein sequence ID" value="KAJ8309359.1"/>
    <property type="molecule type" value="Genomic_DNA"/>
</dbReference>
<gene>
    <name evidence="2" type="ORF">KUTeg_014233</name>
</gene>
<keyword evidence="3" id="KW-1185">Reference proteome</keyword>
<sequence>MDSQPYDNVEFPIRRPAGAGTWSSTAQNTSTKLYSQNILAKDKQASTLEPLLEGDGGEVIDEDAELPQVEDQRQQATTLIANQNKKETNIDMNRGVYVPVVVIEQPRPLTETFTRNDFNPRSQNVVEDAYTRHSKFYKFNEKLMSQADEMKKEVWDVKGKPGEMLTYEQMIQGMLVDGEMLLLGGSWLYFSNLEFLDTEYKNSVKPPIGKGRLCLTNQRLLILSAETDTDASLSTYGDPITTKGGYKLALSKFNNIYFQNIPLSCFLNVELSAVVGTSEESRISYQKPLCCGLCSCFGKRCSDSWKASHPLPIPLNRRTVTLGASMPPWQTQTSIVVHLHPEMPLTAARDFVSQLQQHAPTIPS</sequence>
<feature type="region of interest" description="Disordered" evidence="1">
    <location>
        <begin position="1"/>
        <end position="25"/>
    </location>
</feature>
<dbReference type="Proteomes" id="UP001217089">
    <property type="component" value="Unassembled WGS sequence"/>
</dbReference>
<evidence type="ECO:0000313" key="3">
    <source>
        <dbReference type="Proteomes" id="UP001217089"/>
    </source>
</evidence>
<organism evidence="2 3">
    <name type="scientific">Tegillarca granosa</name>
    <name type="common">Malaysian cockle</name>
    <name type="synonym">Anadara granosa</name>
    <dbReference type="NCBI Taxonomy" id="220873"/>
    <lineage>
        <taxon>Eukaryota</taxon>
        <taxon>Metazoa</taxon>
        <taxon>Spiralia</taxon>
        <taxon>Lophotrochozoa</taxon>
        <taxon>Mollusca</taxon>
        <taxon>Bivalvia</taxon>
        <taxon>Autobranchia</taxon>
        <taxon>Pteriomorphia</taxon>
        <taxon>Arcoida</taxon>
        <taxon>Arcoidea</taxon>
        <taxon>Arcidae</taxon>
        <taxon>Tegillarca</taxon>
    </lineage>
</organism>
<protein>
    <submittedName>
        <fullName evidence="2">Uncharacterized protein</fullName>
    </submittedName>
</protein>
<reference evidence="2 3" key="1">
    <citation type="submission" date="2022-12" db="EMBL/GenBank/DDBJ databases">
        <title>Chromosome-level genome of Tegillarca granosa.</title>
        <authorList>
            <person name="Kim J."/>
        </authorList>
    </citation>
    <scope>NUCLEOTIDE SEQUENCE [LARGE SCALE GENOMIC DNA]</scope>
    <source>
        <strain evidence="2">Teg-2019</strain>
        <tissue evidence="2">Adductor muscle</tissue>
    </source>
</reference>
<evidence type="ECO:0000313" key="2">
    <source>
        <dbReference type="EMBL" id="KAJ8309359.1"/>
    </source>
</evidence>
<name>A0ABQ9EWD6_TEGGR</name>
<proteinExistence type="predicted"/>
<accession>A0ABQ9EWD6</accession>
<comment type="caution">
    <text evidence="2">The sequence shown here is derived from an EMBL/GenBank/DDBJ whole genome shotgun (WGS) entry which is preliminary data.</text>
</comment>
<evidence type="ECO:0000256" key="1">
    <source>
        <dbReference type="SAM" id="MobiDB-lite"/>
    </source>
</evidence>